<dbReference type="OrthoDB" id="5976022at2759"/>
<feature type="compositionally biased region" description="Gly residues" evidence="1">
    <location>
        <begin position="519"/>
        <end position="539"/>
    </location>
</feature>
<feature type="compositionally biased region" description="Low complexity" evidence="1">
    <location>
        <begin position="349"/>
        <end position="373"/>
    </location>
</feature>
<feature type="compositionally biased region" description="Gly residues" evidence="1">
    <location>
        <begin position="337"/>
        <end position="348"/>
    </location>
</feature>
<dbReference type="Proteomes" id="UP000247498">
    <property type="component" value="Unassembled WGS sequence"/>
</dbReference>
<gene>
    <name evidence="3" type="ORF">Rsub_06152</name>
</gene>
<name>A0A2V0P7J3_9CHLO</name>
<dbReference type="STRING" id="307507.A0A2V0P7J3"/>
<dbReference type="InterPro" id="IPR004843">
    <property type="entry name" value="Calcineurin-like_PHP"/>
</dbReference>
<comment type="caution">
    <text evidence="3">The sequence shown here is derived from an EMBL/GenBank/DDBJ whole genome shotgun (WGS) entry which is preliminary data.</text>
</comment>
<evidence type="ECO:0000259" key="2">
    <source>
        <dbReference type="Pfam" id="PF00149"/>
    </source>
</evidence>
<organism evidence="3 4">
    <name type="scientific">Raphidocelis subcapitata</name>
    <dbReference type="NCBI Taxonomy" id="307507"/>
    <lineage>
        <taxon>Eukaryota</taxon>
        <taxon>Viridiplantae</taxon>
        <taxon>Chlorophyta</taxon>
        <taxon>core chlorophytes</taxon>
        <taxon>Chlorophyceae</taxon>
        <taxon>CS clade</taxon>
        <taxon>Sphaeropleales</taxon>
        <taxon>Selenastraceae</taxon>
        <taxon>Raphidocelis</taxon>
    </lineage>
</organism>
<reference evidence="3 4" key="1">
    <citation type="journal article" date="2018" name="Sci. Rep.">
        <title>Raphidocelis subcapitata (=Pseudokirchneriella subcapitata) provides an insight into genome evolution and environmental adaptations in the Sphaeropleales.</title>
        <authorList>
            <person name="Suzuki S."/>
            <person name="Yamaguchi H."/>
            <person name="Nakajima N."/>
            <person name="Kawachi M."/>
        </authorList>
    </citation>
    <scope>NUCLEOTIDE SEQUENCE [LARGE SCALE GENOMIC DNA]</scope>
    <source>
        <strain evidence="3 4">NIES-35</strain>
    </source>
</reference>
<evidence type="ECO:0000256" key="1">
    <source>
        <dbReference type="SAM" id="MobiDB-lite"/>
    </source>
</evidence>
<dbReference type="FunCoup" id="A0A2V0P7J3">
    <property type="interactions" value="474"/>
</dbReference>
<keyword evidence="4" id="KW-1185">Reference proteome</keyword>
<feature type="region of interest" description="Disordered" evidence="1">
    <location>
        <begin position="294"/>
        <end position="381"/>
    </location>
</feature>
<dbReference type="InterPro" id="IPR029052">
    <property type="entry name" value="Metallo-depent_PP-like"/>
</dbReference>
<feature type="compositionally biased region" description="Gly residues" evidence="1">
    <location>
        <begin position="296"/>
        <end position="324"/>
    </location>
</feature>
<dbReference type="GO" id="GO:0016787">
    <property type="term" value="F:hydrolase activity"/>
    <property type="evidence" value="ECO:0007669"/>
    <property type="project" value="InterPro"/>
</dbReference>
<proteinExistence type="predicted"/>
<dbReference type="EMBL" id="BDRX01000044">
    <property type="protein sequence ID" value="GBF93820.1"/>
    <property type="molecule type" value="Genomic_DNA"/>
</dbReference>
<dbReference type="AlphaFoldDB" id="A0A2V0P7J3"/>
<protein>
    <recommendedName>
        <fullName evidence="2">Calcineurin-like phosphoesterase domain-containing protein</fullName>
    </recommendedName>
</protein>
<feature type="region of interest" description="Disordered" evidence="1">
    <location>
        <begin position="519"/>
        <end position="554"/>
    </location>
</feature>
<evidence type="ECO:0000313" key="3">
    <source>
        <dbReference type="EMBL" id="GBF93820.1"/>
    </source>
</evidence>
<feature type="compositionally biased region" description="Low complexity" evidence="1">
    <location>
        <begin position="325"/>
        <end position="336"/>
    </location>
</feature>
<dbReference type="Pfam" id="PF00149">
    <property type="entry name" value="Metallophos"/>
    <property type="match status" value="1"/>
</dbReference>
<dbReference type="PANTHER" id="PTHR47680:SF2">
    <property type="entry name" value="SHEWANELLA-LIKE PROTEIN PHOSPHATASE 2"/>
    <property type="match status" value="1"/>
</dbReference>
<dbReference type="PANTHER" id="PTHR47680">
    <property type="entry name" value="SHEWANELLA-LIKE PROTEIN PHOSPHATASE 2"/>
    <property type="match status" value="1"/>
</dbReference>
<dbReference type="Gene3D" id="3.60.21.10">
    <property type="match status" value="1"/>
</dbReference>
<dbReference type="SUPFAM" id="SSF56300">
    <property type="entry name" value="Metallo-dependent phosphatases"/>
    <property type="match status" value="1"/>
</dbReference>
<accession>A0A2V0P7J3</accession>
<feature type="domain" description="Calcineurin-like phosphoesterase" evidence="2">
    <location>
        <begin position="83"/>
        <end position="173"/>
    </location>
</feature>
<evidence type="ECO:0000313" key="4">
    <source>
        <dbReference type="Proteomes" id="UP000247498"/>
    </source>
</evidence>
<sequence>MASLWERVFGGRSGGGGKTGGAGAPQDAAAAAASSFCGREFPEMLCSFVDHVVDCAYTGAAPAGPSSVAEAPPLPLRLPAAERLVAIGDLHGDMAKARRAFRLAGLTDDAGNWAGGSTVAVQVGDILDRGDEELPLLYFLERLQEQAAAAGGALHVLNGNHETMNVAGNFRYATAGADAEMAAWATWRLLGDKLRRECGCSSIFGDAGSAAAAASAVAAAHEHGAPPAPGGRAAQFNPLRRAALRPGGPVARRFFARHPTVLQVGSTLFVHGGVLPAHVEYGLGAINSETQAWLMGEGGDGGRGAGGAGGSQGGSSGSASGKGSGSASSKGRTDSSGSGGGSGSGSSKGGNSSAAAAAPLQQQQQQQEQQPTVPAAPPAPGFLRGAHAVVWARDYSQRDEARCDCEKLTQVLDALPGAKRMVVGHTIQTDGITAACAGRVLRVDVGMSRGCGDGEPEVLEILGDAVVRRLTEAGAPELLGAAGQLHQPHHLSGPAVDTPAARPWAEALQRWYDAVGGAVGGGGRGGGAGGDSAAGGAAGSGEQAPDRRPQPTPS</sequence>
<dbReference type="InParanoid" id="A0A2V0P7J3"/>
<feature type="compositionally biased region" description="Basic and acidic residues" evidence="1">
    <location>
        <begin position="544"/>
        <end position="554"/>
    </location>
</feature>